<feature type="compositionally biased region" description="Basic residues" evidence="1">
    <location>
        <begin position="82"/>
        <end position="99"/>
    </location>
</feature>
<sequence length="211" mass="22662">QEMAKLGTLRTQTAAPGARAEDALRSPAGRSRASAHRGGRPVTARVTSHGPGAGAAPPRREEGHRPRGSHRPEGNPHTHTDLRRRRRRPPPAGRPRRRSPTLDHVAVDGGAELLTGRPVPVLPVDDPHLLEEGGLAALARAQQQDLDEALHVRLLRSVRSCEGKDEAQAQQVAAAAPLPRRRCREADRRAAREGQPTVGGWGGGCRMKLAT</sequence>
<keyword evidence="3" id="KW-1185">Reference proteome</keyword>
<evidence type="ECO:0000313" key="2">
    <source>
        <dbReference type="Ensembl" id="ENSANIP00000001444.1"/>
    </source>
</evidence>
<dbReference type="Ensembl" id="ENSANIT00000001479.1">
    <property type="protein sequence ID" value="ENSANIP00000001444.1"/>
    <property type="gene ID" value="ENSANIG00000001046.1"/>
</dbReference>
<proteinExistence type="predicted"/>
<reference evidence="2" key="2">
    <citation type="submission" date="2025-09" db="UniProtKB">
        <authorList>
            <consortium name="Ensembl"/>
        </authorList>
    </citation>
    <scope>IDENTIFICATION</scope>
</reference>
<evidence type="ECO:0000313" key="3">
    <source>
        <dbReference type="Proteomes" id="UP000694541"/>
    </source>
</evidence>
<feature type="region of interest" description="Disordered" evidence="1">
    <location>
        <begin position="1"/>
        <end position="104"/>
    </location>
</feature>
<reference evidence="2" key="1">
    <citation type="submission" date="2025-08" db="UniProtKB">
        <authorList>
            <consortium name="Ensembl"/>
        </authorList>
    </citation>
    <scope>IDENTIFICATION</scope>
</reference>
<name>A0A8B9M1F1_9AVES</name>
<accession>A0A8B9M1F1</accession>
<protein>
    <submittedName>
        <fullName evidence="2">Uncharacterized protein</fullName>
    </submittedName>
</protein>
<dbReference type="AlphaFoldDB" id="A0A8B9M1F1"/>
<dbReference type="Proteomes" id="UP000694541">
    <property type="component" value="Unplaced"/>
</dbReference>
<feature type="compositionally biased region" description="Basic and acidic residues" evidence="1">
    <location>
        <begin position="58"/>
        <end position="81"/>
    </location>
</feature>
<evidence type="ECO:0000256" key="1">
    <source>
        <dbReference type="SAM" id="MobiDB-lite"/>
    </source>
</evidence>
<organism evidence="2 3">
    <name type="scientific">Accipiter nisus</name>
    <name type="common">Eurasian sparrowhawk</name>
    <dbReference type="NCBI Taxonomy" id="211598"/>
    <lineage>
        <taxon>Eukaryota</taxon>
        <taxon>Metazoa</taxon>
        <taxon>Chordata</taxon>
        <taxon>Craniata</taxon>
        <taxon>Vertebrata</taxon>
        <taxon>Euteleostomi</taxon>
        <taxon>Archelosauria</taxon>
        <taxon>Archosauria</taxon>
        <taxon>Dinosauria</taxon>
        <taxon>Saurischia</taxon>
        <taxon>Theropoda</taxon>
        <taxon>Coelurosauria</taxon>
        <taxon>Aves</taxon>
        <taxon>Neognathae</taxon>
        <taxon>Neoaves</taxon>
        <taxon>Telluraves</taxon>
        <taxon>Accipitrimorphae</taxon>
        <taxon>Accipitriformes</taxon>
        <taxon>Accipitridae</taxon>
        <taxon>Accipitrinae</taxon>
        <taxon>Accipiter</taxon>
    </lineage>
</organism>